<feature type="binding site" evidence="10">
    <location>
        <begin position="288"/>
        <end position="295"/>
    </location>
    <ligand>
        <name>ATP</name>
        <dbReference type="ChEBI" id="CHEBI:30616"/>
    </ligand>
</feature>
<dbReference type="Gene3D" id="1.10.486.10">
    <property type="entry name" value="PCRA, domain 4"/>
    <property type="match status" value="1"/>
</dbReference>
<dbReference type="GO" id="GO:0016787">
    <property type="term" value="F:hydrolase activity"/>
    <property type="evidence" value="ECO:0007669"/>
    <property type="project" value="UniProtKB-UniRule"/>
</dbReference>
<evidence type="ECO:0000256" key="3">
    <source>
        <dbReference type="ARBA" id="ARBA00022801"/>
    </source>
</evidence>
<dbReference type="CDD" id="cd17932">
    <property type="entry name" value="DEXQc_UvrD"/>
    <property type="match status" value="1"/>
</dbReference>
<dbReference type="SUPFAM" id="SSF52540">
    <property type="entry name" value="P-loop containing nucleoside triphosphate hydrolases"/>
    <property type="match status" value="1"/>
</dbReference>
<keyword evidence="6" id="KW-0413">Isomerase</keyword>
<comment type="catalytic activity">
    <reaction evidence="7">
        <text>Couples ATP hydrolysis with the unwinding of duplex DNA by translocating in the 3'-5' direction.</text>
        <dbReference type="EC" id="5.6.2.4"/>
    </reaction>
</comment>
<evidence type="ECO:0000313" key="14">
    <source>
        <dbReference type="EMBL" id="KMZ72419.1"/>
    </source>
</evidence>
<evidence type="ECO:0000256" key="9">
    <source>
        <dbReference type="ARBA" id="ARBA00048988"/>
    </source>
</evidence>
<dbReference type="PANTHER" id="PTHR11070">
    <property type="entry name" value="UVRD / RECB / PCRA DNA HELICASE FAMILY MEMBER"/>
    <property type="match status" value="1"/>
</dbReference>
<gene>
    <name evidence="14" type="ORF">ZOSMA_165G00450</name>
</gene>
<dbReference type="InterPro" id="IPR013986">
    <property type="entry name" value="DExx_box_DNA_helicase_dom_sf"/>
</dbReference>
<sequence length="742" mass="83787">MDQTVKDVVAPSSDHRSVVIMEEKRHQITKNFRAAKAISACKRPRQSNPSSPHSRNGDSACTKVQKHQFQDPPVRKLLHSETRTSFRLPSFDHGHIDLSPSDECIVKLDERFSPIRTRVPLSEISTNLFPTNSVFERSDSSTVVRGSDCFPPVIKTFGCSVNIGVPVLPSSSYLDDEFDDSFFREIDEICNKSSDEKIIKSMTLATELHLSSRIKLGDENVGIEANKMVGDGKCTDLFIENYREEKQNSIDNSTSSAPRQYLDYWEKLNDRQREAACSDINTPLMIMAGPGSGKTSTMVGRVLMLLNEGVSPSNILAMTFTTAAASEMRGRIGAVVGKAVANELPISTFHSFSLQLCRSHAEKLGRTAEFLIYGHGQQRRAIIEAFRLYDNQKKDEENYEKQQNSPTIESFKERSKKWEKFITQAKACGKSHDDYRKNGDELGATILANYNNILRSCNALDYHDFILCSVKLLTDFQEVFVECQSSWKAIVVDEFQDTSSMQYKLLKLLASHNRITVIGDDDQSIFSFNGADICAFDSFREDFQIYKEVRLTINYRSTRSIVEAASSLIQHNSKRCQSNSAVTYNSCGDKITVKECHNDAAECAFVVDKIMQITSCSSSSKISFGDIAILYRKQVTGKAFQQAFRERKIPFNIHGVAFYRKKVIKTIIALLNTTLPSYSDTMARQSFKALLPVDKEEKKKLENTVSWQQPMTFFEPKAQLSQGRKVLSTLDMLSKLVRRVRN</sequence>
<dbReference type="GO" id="GO:0005634">
    <property type="term" value="C:nucleus"/>
    <property type="evidence" value="ECO:0000318"/>
    <property type="project" value="GO_Central"/>
</dbReference>
<dbReference type="PANTHER" id="PTHR11070:SF61">
    <property type="entry name" value="DNA 3'-5' HELICASE"/>
    <property type="match status" value="1"/>
</dbReference>
<dbReference type="InterPro" id="IPR014017">
    <property type="entry name" value="DNA_helicase_UvrD-like_C"/>
</dbReference>
<keyword evidence="2 10" id="KW-0547">Nucleotide-binding</keyword>
<dbReference type="AlphaFoldDB" id="A0A0K9PTY2"/>
<dbReference type="GO" id="GO:0005524">
    <property type="term" value="F:ATP binding"/>
    <property type="evidence" value="ECO:0007669"/>
    <property type="project" value="UniProtKB-UniRule"/>
</dbReference>
<feature type="compositionally biased region" description="Polar residues" evidence="11">
    <location>
        <begin position="46"/>
        <end position="59"/>
    </location>
</feature>
<dbReference type="InterPro" id="IPR014016">
    <property type="entry name" value="UvrD-like_ATP-bd"/>
</dbReference>
<proteinExistence type="inferred from homology"/>
<feature type="region of interest" description="Disordered" evidence="11">
    <location>
        <begin position="39"/>
        <end position="70"/>
    </location>
</feature>
<protein>
    <recommendedName>
        <fullName evidence="8">DNA 3'-5' helicase</fullName>
        <ecNumber evidence="8">5.6.2.4</ecNumber>
    </recommendedName>
</protein>
<evidence type="ECO:0000256" key="6">
    <source>
        <dbReference type="ARBA" id="ARBA00023235"/>
    </source>
</evidence>
<evidence type="ECO:0000313" key="15">
    <source>
        <dbReference type="Proteomes" id="UP000036987"/>
    </source>
</evidence>
<keyword evidence="5 10" id="KW-0067">ATP-binding</keyword>
<keyword evidence="15" id="KW-1185">Reference proteome</keyword>
<name>A0A0K9PTY2_ZOSMR</name>
<reference evidence="15" key="1">
    <citation type="journal article" date="2016" name="Nature">
        <title>The genome of the seagrass Zostera marina reveals angiosperm adaptation to the sea.</title>
        <authorList>
            <person name="Olsen J.L."/>
            <person name="Rouze P."/>
            <person name="Verhelst B."/>
            <person name="Lin Y.-C."/>
            <person name="Bayer T."/>
            <person name="Collen J."/>
            <person name="Dattolo E."/>
            <person name="De Paoli E."/>
            <person name="Dittami S."/>
            <person name="Maumus F."/>
            <person name="Michel G."/>
            <person name="Kersting A."/>
            <person name="Lauritano C."/>
            <person name="Lohaus R."/>
            <person name="Toepel M."/>
            <person name="Tonon T."/>
            <person name="Vanneste K."/>
            <person name="Amirebrahimi M."/>
            <person name="Brakel J."/>
            <person name="Bostroem C."/>
            <person name="Chovatia M."/>
            <person name="Grimwood J."/>
            <person name="Jenkins J.W."/>
            <person name="Jueterbock A."/>
            <person name="Mraz A."/>
            <person name="Stam W.T."/>
            <person name="Tice H."/>
            <person name="Bornberg-Bauer E."/>
            <person name="Green P.J."/>
            <person name="Pearson G.A."/>
            <person name="Procaccini G."/>
            <person name="Duarte C.M."/>
            <person name="Schmutz J."/>
            <person name="Reusch T.B.H."/>
            <person name="Van de Peer Y."/>
        </authorList>
    </citation>
    <scope>NUCLEOTIDE SEQUENCE [LARGE SCALE GENOMIC DNA]</scope>
    <source>
        <strain evidence="15">cv. Finnish</strain>
    </source>
</reference>
<evidence type="ECO:0000256" key="7">
    <source>
        <dbReference type="ARBA" id="ARBA00034617"/>
    </source>
</evidence>
<dbReference type="OrthoDB" id="1470711at2759"/>
<accession>A0A0K9PTY2</accession>
<evidence type="ECO:0000259" key="12">
    <source>
        <dbReference type="PROSITE" id="PS51198"/>
    </source>
</evidence>
<evidence type="ECO:0000256" key="2">
    <source>
        <dbReference type="ARBA" id="ARBA00022741"/>
    </source>
</evidence>
<feature type="domain" description="UvrD-like helicase C-terminal" evidence="13">
    <location>
        <begin position="559"/>
        <end position="742"/>
    </location>
</feature>
<dbReference type="Gene3D" id="1.10.10.160">
    <property type="match status" value="1"/>
</dbReference>
<dbReference type="InterPro" id="IPR027417">
    <property type="entry name" value="P-loop_NTPase"/>
</dbReference>
<keyword evidence="4 10" id="KW-0347">Helicase</keyword>
<evidence type="ECO:0000256" key="8">
    <source>
        <dbReference type="ARBA" id="ARBA00034808"/>
    </source>
</evidence>
<dbReference type="GO" id="GO:0000725">
    <property type="term" value="P:recombinational repair"/>
    <property type="evidence" value="ECO:0000318"/>
    <property type="project" value="GO_Central"/>
</dbReference>
<evidence type="ECO:0000256" key="10">
    <source>
        <dbReference type="PROSITE-ProRule" id="PRU00560"/>
    </source>
</evidence>
<comment type="caution">
    <text evidence="14">The sequence shown here is derived from an EMBL/GenBank/DDBJ whole genome shotgun (WGS) entry which is preliminary data.</text>
</comment>
<evidence type="ECO:0000256" key="4">
    <source>
        <dbReference type="ARBA" id="ARBA00022806"/>
    </source>
</evidence>
<dbReference type="PROSITE" id="PS51217">
    <property type="entry name" value="UVRD_HELICASE_CTER"/>
    <property type="match status" value="1"/>
</dbReference>
<comment type="similarity">
    <text evidence="1">Belongs to the helicase family. UvrD subfamily.</text>
</comment>
<evidence type="ECO:0000259" key="13">
    <source>
        <dbReference type="PROSITE" id="PS51217"/>
    </source>
</evidence>
<evidence type="ECO:0000256" key="5">
    <source>
        <dbReference type="ARBA" id="ARBA00022840"/>
    </source>
</evidence>
<dbReference type="GO" id="GO:0003677">
    <property type="term" value="F:DNA binding"/>
    <property type="evidence" value="ECO:0007669"/>
    <property type="project" value="InterPro"/>
</dbReference>
<evidence type="ECO:0000256" key="11">
    <source>
        <dbReference type="SAM" id="MobiDB-lite"/>
    </source>
</evidence>
<dbReference type="OMA" id="ACCEISK"/>
<dbReference type="GO" id="GO:0043138">
    <property type="term" value="F:3'-5' DNA helicase activity"/>
    <property type="evidence" value="ECO:0000318"/>
    <property type="project" value="GO_Central"/>
</dbReference>
<dbReference type="Pfam" id="PF00580">
    <property type="entry name" value="UvrD-helicase"/>
    <property type="match status" value="1"/>
</dbReference>
<feature type="domain" description="UvrD-like helicase ATP-binding" evidence="12">
    <location>
        <begin position="267"/>
        <end position="558"/>
    </location>
</feature>
<dbReference type="InterPro" id="IPR000212">
    <property type="entry name" value="DNA_helicase_UvrD/REP"/>
</dbReference>
<dbReference type="Pfam" id="PF13361">
    <property type="entry name" value="UvrD_C"/>
    <property type="match status" value="1"/>
</dbReference>
<keyword evidence="3 10" id="KW-0378">Hydrolase</keyword>
<dbReference type="Proteomes" id="UP000036987">
    <property type="component" value="Unassembled WGS sequence"/>
</dbReference>
<dbReference type="PROSITE" id="PS51198">
    <property type="entry name" value="UVRD_HELICASE_ATP_BIND"/>
    <property type="match status" value="1"/>
</dbReference>
<dbReference type="EMBL" id="LFYR01000633">
    <property type="protein sequence ID" value="KMZ72419.1"/>
    <property type="molecule type" value="Genomic_DNA"/>
</dbReference>
<organism evidence="14 15">
    <name type="scientific">Zostera marina</name>
    <name type="common">Eelgrass</name>
    <dbReference type="NCBI Taxonomy" id="29655"/>
    <lineage>
        <taxon>Eukaryota</taxon>
        <taxon>Viridiplantae</taxon>
        <taxon>Streptophyta</taxon>
        <taxon>Embryophyta</taxon>
        <taxon>Tracheophyta</taxon>
        <taxon>Spermatophyta</taxon>
        <taxon>Magnoliopsida</taxon>
        <taxon>Liliopsida</taxon>
        <taxon>Zosteraceae</taxon>
        <taxon>Zostera</taxon>
    </lineage>
</organism>
<dbReference type="STRING" id="29655.A0A0K9PTY2"/>
<dbReference type="EC" id="5.6.2.4" evidence="8"/>
<dbReference type="Gene3D" id="3.40.50.300">
    <property type="entry name" value="P-loop containing nucleotide triphosphate hydrolases"/>
    <property type="match status" value="2"/>
</dbReference>
<evidence type="ECO:0000256" key="1">
    <source>
        <dbReference type="ARBA" id="ARBA00009922"/>
    </source>
</evidence>
<comment type="catalytic activity">
    <reaction evidence="9">
        <text>ATP + H2O = ADP + phosphate + H(+)</text>
        <dbReference type="Rhea" id="RHEA:13065"/>
        <dbReference type="ChEBI" id="CHEBI:15377"/>
        <dbReference type="ChEBI" id="CHEBI:15378"/>
        <dbReference type="ChEBI" id="CHEBI:30616"/>
        <dbReference type="ChEBI" id="CHEBI:43474"/>
        <dbReference type="ChEBI" id="CHEBI:456216"/>
        <dbReference type="EC" id="5.6.2.4"/>
    </reaction>
</comment>